<keyword evidence="5" id="KW-0325">Glycoprotein</keyword>
<sequence>MITEELYKGNDEGLEPIVNIQGYIAGNPLTDKTGDLNSRLEYAYRLAFISQELYEATKKDCKENYANANSDNVQCMLDLYEVDKDELYDYATVWANDENVMKSLNVREGTVKEWLLCNLDMKYNYSNPFMPQYEFNVQSSVVYHERLTKRNCRALIFSGDHDMMVSHVGTLKWINSLNLTITENNWDAYYVDRQASGFTTSYAHHNYSLVFATVKGAGHTAPEFKPAECFALVRRWFARRPI</sequence>
<dbReference type="SUPFAM" id="SSF53474">
    <property type="entry name" value="alpha/beta-Hydrolases"/>
    <property type="match status" value="1"/>
</dbReference>
<dbReference type="Proteomes" id="UP001206925">
    <property type="component" value="Unassembled WGS sequence"/>
</dbReference>
<dbReference type="PANTHER" id="PTHR11802">
    <property type="entry name" value="SERINE PROTEASE FAMILY S10 SERINE CARBOXYPEPTIDASE"/>
    <property type="match status" value="1"/>
</dbReference>
<protein>
    <submittedName>
        <fullName evidence="6">Uncharacterized protein</fullName>
    </submittedName>
</protein>
<dbReference type="InterPro" id="IPR029058">
    <property type="entry name" value="AB_hydrolase_fold"/>
</dbReference>
<dbReference type="Pfam" id="PF00450">
    <property type="entry name" value="Peptidase_S10"/>
    <property type="match status" value="2"/>
</dbReference>
<dbReference type="InterPro" id="IPR033124">
    <property type="entry name" value="Ser_caboxypep_his_AS"/>
</dbReference>
<gene>
    <name evidence="6" type="ORF">M8C21_004113</name>
</gene>
<name>A0AAD5CYZ5_AMBAR</name>
<reference evidence="6" key="1">
    <citation type="submission" date="2022-06" db="EMBL/GenBank/DDBJ databases">
        <title>Uncovering the hologenomic basis of an extraordinary plant invasion.</title>
        <authorList>
            <person name="Bieker V.C."/>
            <person name="Martin M.D."/>
            <person name="Gilbert T."/>
            <person name="Hodgins K."/>
            <person name="Battlay P."/>
            <person name="Petersen B."/>
            <person name="Wilson J."/>
        </authorList>
    </citation>
    <scope>NUCLEOTIDE SEQUENCE</scope>
    <source>
        <strain evidence="6">AA19_3_7</strain>
        <tissue evidence="6">Leaf</tissue>
    </source>
</reference>
<evidence type="ECO:0000313" key="7">
    <source>
        <dbReference type="Proteomes" id="UP001206925"/>
    </source>
</evidence>
<dbReference type="EMBL" id="JAMZMK010006039">
    <property type="protein sequence ID" value="KAI7750961.1"/>
    <property type="molecule type" value="Genomic_DNA"/>
</dbReference>
<keyword evidence="3" id="KW-0645">Protease</keyword>
<dbReference type="GO" id="GO:0006508">
    <property type="term" value="P:proteolysis"/>
    <property type="evidence" value="ECO:0007669"/>
    <property type="project" value="UniProtKB-KW"/>
</dbReference>
<keyword evidence="2" id="KW-0121">Carboxypeptidase</keyword>
<keyword evidence="7" id="KW-1185">Reference proteome</keyword>
<proteinExistence type="inferred from homology"/>
<comment type="similarity">
    <text evidence="1">Belongs to the peptidase S10 family.</text>
</comment>
<evidence type="ECO:0000256" key="3">
    <source>
        <dbReference type="ARBA" id="ARBA00022670"/>
    </source>
</evidence>
<evidence type="ECO:0000313" key="6">
    <source>
        <dbReference type="EMBL" id="KAI7750961.1"/>
    </source>
</evidence>
<keyword evidence="4" id="KW-0378">Hydrolase</keyword>
<comment type="caution">
    <text evidence="6">The sequence shown here is derived from an EMBL/GenBank/DDBJ whole genome shotgun (WGS) entry which is preliminary data.</text>
</comment>
<dbReference type="AlphaFoldDB" id="A0AAD5CYZ5"/>
<dbReference type="InterPro" id="IPR001563">
    <property type="entry name" value="Peptidase_S10"/>
</dbReference>
<dbReference type="Gene3D" id="3.40.50.1820">
    <property type="entry name" value="alpha/beta hydrolase"/>
    <property type="match status" value="1"/>
</dbReference>
<dbReference type="GO" id="GO:0016747">
    <property type="term" value="F:acyltransferase activity, transferring groups other than amino-acyl groups"/>
    <property type="evidence" value="ECO:0007669"/>
    <property type="project" value="TreeGrafter"/>
</dbReference>
<evidence type="ECO:0000256" key="5">
    <source>
        <dbReference type="ARBA" id="ARBA00023180"/>
    </source>
</evidence>
<dbReference type="PANTHER" id="PTHR11802:SF382">
    <property type="entry name" value="PEPTIDASE S10, SERINE CARBOXYPEPTIDASE, ALPHA_BETA HYDROLASE"/>
    <property type="match status" value="1"/>
</dbReference>
<dbReference type="PROSITE" id="PS00560">
    <property type="entry name" value="CARBOXYPEPT_SER_HIS"/>
    <property type="match status" value="1"/>
</dbReference>
<evidence type="ECO:0000256" key="1">
    <source>
        <dbReference type="ARBA" id="ARBA00009431"/>
    </source>
</evidence>
<evidence type="ECO:0000256" key="2">
    <source>
        <dbReference type="ARBA" id="ARBA00022645"/>
    </source>
</evidence>
<evidence type="ECO:0000256" key="4">
    <source>
        <dbReference type="ARBA" id="ARBA00022801"/>
    </source>
</evidence>
<organism evidence="6 7">
    <name type="scientific">Ambrosia artemisiifolia</name>
    <name type="common">Common ragweed</name>
    <dbReference type="NCBI Taxonomy" id="4212"/>
    <lineage>
        <taxon>Eukaryota</taxon>
        <taxon>Viridiplantae</taxon>
        <taxon>Streptophyta</taxon>
        <taxon>Embryophyta</taxon>
        <taxon>Tracheophyta</taxon>
        <taxon>Spermatophyta</taxon>
        <taxon>Magnoliopsida</taxon>
        <taxon>eudicotyledons</taxon>
        <taxon>Gunneridae</taxon>
        <taxon>Pentapetalae</taxon>
        <taxon>asterids</taxon>
        <taxon>campanulids</taxon>
        <taxon>Asterales</taxon>
        <taxon>Asteraceae</taxon>
        <taxon>Asteroideae</taxon>
        <taxon>Heliantheae alliance</taxon>
        <taxon>Heliantheae</taxon>
        <taxon>Ambrosia</taxon>
    </lineage>
</organism>
<dbReference type="GO" id="GO:0004185">
    <property type="term" value="F:serine-type carboxypeptidase activity"/>
    <property type="evidence" value="ECO:0007669"/>
    <property type="project" value="InterPro"/>
</dbReference>
<accession>A0AAD5CYZ5</accession>
<dbReference type="GO" id="GO:0019748">
    <property type="term" value="P:secondary metabolic process"/>
    <property type="evidence" value="ECO:0007669"/>
    <property type="project" value="TreeGrafter"/>
</dbReference>